<evidence type="ECO:0000256" key="1">
    <source>
        <dbReference type="SAM" id="SignalP"/>
    </source>
</evidence>
<gene>
    <name evidence="2" type="ORF">ND2E_3897</name>
</gene>
<proteinExistence type="predicted"/>
<organism evidence="2 3">
    <name type="scientific">Colwellia psychrerythraea</name>
    <name type="common">Vibrio psychroerythus</name>
    <dbReference type="NCBI Taxonomy" id="28229"/>
    <lineage>
        <taxon>Bacteria</taxon>
        <taxon>Pseudomonadati</taxon>
        <taxon>Pseudomonadota</taxon>
        <taxon>Gammaproteobacteria</taxon>
        <taxon>Alteromonadales</taxon>
        <taxon>Colwelliaceae</taxon>
        <taxon>Colwellia</taxon>
    </lineage>
</organism>
<keyword evidence="1" id="KW-0732">Signal</keyword>
<dbReference type="AlphaFoldDB" id="A0A099KD18"/>
<comment type="caution">
    <text evidence="2">The sequence shown here is derived from an EMBL/GenBank/DDBJ whole genome shotgun (WGS) entry which is preliminary data.</text>
</comment>
<dbReference type="Proteomes" id="UP000029843">
    <property type="component" value="Unassembled WGS sequence"/>
</dbReference>
<dbReference type="RefSeq" id="WP_150113777.1">
    <property type="nucleotide sequence ID" value="NZ_JQED01000045.1"/>
</dbReference>
<name>A0A099KD18_COLPS</name>
<dbReference type="OrthoDB" id="7060207at2"/>
<evidence type="ECO:0000313" key="2">
    <source>
        <dbReference type="EMBL" id="KGJ88599.1"/>
    </source>
</evidence>
<reference evidence="2 3" key="1">
    <citation type="submission" date="2014-08" db="EMBL/GenBank/DDBJ databases">
        <title>Genomic and Phenotypic Diversity of Colwellia psychrerythraea strains from Disparate Marine Basins.</title>
        <authorList>
            <person name="Techtmann S.M."/>
            <person name="Stelling S.C."/>
            <person name="Utturkar S.M."/>
            <person name="Alshibli N."/>
            <person name="Harris A."/>
            <person name="Brown S.D."/>
            <person name="Hazen T.C."/>
        </authorList>
    </citation>
    <scope>NUCLEOTIDE SEQUENCE [LARGE SCALE GENOMIC DNA]</scope>
    <source>
        <strain evidence="2 3">ND2E</strain>
    </source>
</reference>
<dbReference type="PATRIC" id="fig|28229.4.peg.3233"/>
<evidence type="ECO:0000313" key="3">
    <source>
        <dbReference type="Proteomes" id="UP000029843"/>
    </source>
</evidence>
<accession>A0A099KD18</accession>
<feature type="signal peptide" evidence="1">
    <location>
        <begin position="1"/>
        <end position="19"/>
    </location>
</feature>
<feature type="chain" id="PRO_5001957066" evidence="1">
    <location>
        <begin position="20"/>
        <end position="223"/>
    </location>
</feature>
<sequence length="223" mass="25123" precursor="true">MPKVLICLFLVLTAFPSTAEPRANLHLFQYGLTTTEHREALFKDFRYVLEQKMPRLSDELALNDDWPALNVLMVVPVNDEKENLRLPASLIGNSLLKENYWRDTGALALLTGVVVDRGEVPYIHTTLYWGKLKSPLAQKMIDLQLPLVGKYFDTTFDSHSVAILYAIANQPDVQCNQLTSIIALLSEAQKRAKSVSEQQPELGAELETMIVASIQAHKEECNR</sequence>
<protein>
    <submittedName>
        <fullName evidence="2">Uncharacterized protein</fullName>
    </submittedName>
</protein>
<dbReference type="EMBL" id="JQED01000045">
    <property type="protein sequence ID" value="KGJ88599.1"/>
    <property type="molecule type" value="Genomic_DNA"/>
</dbReference>